<reference evidence="3" key="1">
    <citation type="journal article" date="2023" name="IScience">
        <title>Live-bearing cockroach genome reveals convergent evolutionary mechanisms linked to viviparity in insects and beyond.</title>
        <authorList>
            <person name="Fouks B."/>
            <person name="Harrison M.C."/>
            <person name="Mikhailova A.A."/>
            <person name="Marchal E."/>
            <person name="English S."/>
            <person name="Carruthers M."/>
            <person name="Jennings E.C."/>
            <person name="Chiamaka E.L."/>
            <person name="Frigard R.A."/>
            <person name="Pippel M."/>
            <person name="Attardo G.M."/>
            <person name="Benoit J.B."/>
            <person name="Bornberg-Bauer E."/>
            <person name="Tobe S.S."/>
        </authorList>
    </citation>
    <scope>NUCLEOTIDE SEQUENCE</scope>
    <source>
        <strain evidence="3">Stay&amp;Tobe</strain>
    </source>
</reference>
<evidence type="ECO:0000256" key="2">
    <source>
        <dbReference type="SAM" id="Phobius"/>
    </source>
</evidence>
<sequence>MSLEGHALFRCTFQKYMVPRRVISLQGETLEQALVFLFIWYIYQQGGQYQHHNFTRSFFRKLHLTTMNMKSSAVIMILLIAISVSMALPHNGHKHTKLDEEPNQESHQIERRSPQGHGKVSVLEDSRKGPVAKVEGSGTVWESKNKNINAKVGVDYTQPLGHGRGEGSAFLRVQGTF</sequence>
<gene>
    <name evidence="3" type="ORF">L9F63_018734</name>
</gene>
<keyword evidence="2" id="KW-0472">Membrane</keyword>
<protein>
    <submittedName>
        <fullName evidence="3">Uncharacterized protein</fullName>
    </submittedName>
</protein>
<comment type="caution">
    <text evidence="3">The sequence shown here is derived from an EMBL/GenBank/DDBJ whole genome shotgun (WGS) entry which is preliminary data.</text>
</comment>
<dbReference type="EMBL" id="JASPKZ010006059">
    <property type="protein sequence ID" value="KAJ9587831.1"/>
    <property type="molecule type" value="Genomic_DNA"/>
</dbReference>
<evidence type="ECO:0000313" key="3">
    <source>
        <dbReference type="EMBL" id="KAJ9587831.1"/>
    </source>
</evidence>
<organism evidence="3 4">
    <name type="scientific">Diploptera punctata</name>
    <name type="common">Pacific beetle cockroach</name>
    <dbReference type="NCBI Taxonomy" id="6984"/>
    <lineage>
        <taxon>Eukaryota</taxon>
        <taxon>Metazoa</taxon>
        <taxon>Ecdysozoa</taxon>
        <taxon>Arthropoda</taxon>
        <taxon>Hexapoda</taxon>
        <taxon>Insecta</taxon>
        <taxon>Pterygota</taxon>
        <taxon>Neoptera</taxon>
        <taxon>Polyneoptera</taxon>
        <taxon>Dictyoptera</taxon>
        <taxon>Blattodea</taxon>
        <taxon>Blaberoidea</taxon>
        <taxon>Blaberidae</taxon>
        <taxon>Diplopterinae</taxon>
        <taxon>Diploptera</taxon>
    </lineage>
</organism>
<name>A0AAD8EF59_DIPPU</name>
<proteinExistence type="predicted"/>
<evidence type="ECO:0000256" key="1">
    <source>
        <dbReference type="SAM" id="MobiDB-lite"/>
    </source>
</evidence>
<keyword evidence="2" id="KW-0812">Transmembrane</keyword>
<dbReference type="Proteomes" id="UP001233999">
    <property type="component" value="Unassembled WGS sequence"/>
</dbReference>
<keyword evidence="4" id="KW-1185">Reference proteome</keyword>
<feature type="transmembrane region" description="Helical" evidence="2">
    <location>
        <begin position="69"/>
        <end position="88"/>
    </location>
</feature>
<reference evidence="3" key="2">
    <citation type="submission" date="2023-05" db="EMBL/GenBank/DDBJ databases">
        <authorList>
            <person name="Fouks B."/>
        </authorList>
    </citation>
    <scope>NUCLEOTIDE SEQUENCE</scope>
    <source>
        <strain evidence="3">Stay&amp;Tobe</strain>
        <tissue evidence="3">Testes</tissue>
    </source>
</reference>
<accession>A0AAD8EF59</accession>
<dbReference type="AlphaFoldDB" id="A0AAD8EF59"/>
<keyword evidence="2" id="KW-1133">Transmembrane helix</keyword>
<feature type="transmembrane region" description="Helical" evidence="2">
    <location>
        <begin position="22"/>
        <end position="43"/>
    </location>
</feature>
<evidence type="ECO:0000313" key="4">
    <source>
        <dbReference type="Proteomes" id="UP001233999"/>
    </source>
</evidence>
<feature type="region of interest" description="Disordered" evidence="1">
    <location>
        <begin position="93"/>
        <end position="138"/>
    </location>
</feature>